<reference evidence="3 4" key="1">
    <citation type="submission" date="2023-03" db="EMBL/GenBank/DDBJ databases">
        <title>Bacillus Genome Sequencing.</title>
        <authorList>
            <person name="Dunlap C."/>
        </authorList>
    </citation>
    <scope>NUCLEOTIDE SEQUENCE [LARGE SCALE GENOMIC DNA]</scope>
    <source>
        <strain evidence="3 4">NRS-52</strain>
    </source>
</reference>
<accession>A0ABU6PXL8</accession>
<organism evidence="3 4">
    <name type="scientific">Paenibacillus chibensis</name>
    <dbReference type="NCBI Taxonomy" id="59846"/>
    <lineage>
        <taxon>Bacteria</taxon>
        <taxon>Bacillati</taxon>
        <taxon>Bacillota</taxon>
        <taxon>Bacilli</taxon>
        <taxon>Bacillales</taxon>
        <taxon>Paenibacillaceae</taxon>
        <taxon>Paenibacillus</taxon>
    </lineage>
</organism>
<dbReference type="EC" id="2.3.1.-" evidence="3"/>
<dbReference type="PANTHER" id="PTHR31435:SF10">
    <property type="entry name" value="BSR4717 PROTEIN"/>
    <property type="match status" value="1"/>
</dbReference>
<dbReference type="InterPro" id="IPR000182">
    <property type="entry name" value="GNAT_dom"/>
</dbReference>
<dbReference type="Proteomes" id="UP001343257">
    <property type="component" value="Unassembled WGS sequence"/>
</dbReference>
<proteinExistence type="predicted"/>
<dbReference type="PROSITE" id="PS51729">
    <property type="entry name" value="GNAT_YJDJ"/>
    <property type="match status" value="1"/>
</dbReference>
<dbReference type="InterPro" id="IPR016181">
    <property type="entry name" value="Acyl_CoA_acyltransferase"/>
</dbReference>
<dbReference type="InterPro" id="IPR031165">
    <property type="entry name" value="GNAT_YJDJ"/>
</dbReference>
<dbReference type="PROSITE" id="PS51186">
    <property type="entry name" value="GNAT"/>
    <property type="match status" value="1"/>
</dbReference>
<name>A0ABU6PXL8_9BACL</name>
<keyword evidence="4" id="KW-1185">Reference proteome</keyword>
<dbReference type="SUPFAM" id="SSF55729">
    <property type="entry name" value="Acyl-CoA N-acyltransferases (Nat)"/>
    <property type="match status" value="1"/>
</dbReference>
<feature type="domain" description="N-acetyltransferase" evidence="2">
    <location>
        <begin position="3"/>
        <end position="90"/>
    </location>
</feature>
<dbReference type="InterPro" id="IPR045057">
    <property type="entry name" value="Gcn5-rel_NAT"/>
</dbReference>
<dbReference type="RefSeq" id="WP_328280740.1">
    <property type="nucleotide sequence ID" value="NZ_JARTLD010000052.1"/>
</dbReference>
<protein>
    <submittedName>
        <fullName evidence="3">GNAT family N-acetyltransferase</fullName>
        <ecNumber evidence="3">2.3.1.-</ecNumber>
    </submittedName>
</protein>
<dbReference type="PANTHER" id="PTHR31435">
    <property type="entry name" value="PROTEIN NATD1"/>
    <property type="match status" value="1"/>
</dbReference>
<dbReference type="Gene3D" id="3.40.630.30">
    <property type="match status" value="1"/>
</dbReference>
<dbReference type="Pfam" id="PF14542">
    <property type="entry name" value="Acetyltransf_CG"/>
    <property type="match status" value="1"/>
</dbReference>
<evidence type="ECO:0000259" key="1">
    <source>
        <dbReference type="PROSITE" id="PS51186"/>
    </source>
</evidence>
<evidence type="ECO:0000259" key="2">
    <source>
        <dbReference type="PROSITE" id="PS51729"/>
    </source>
</evidence>
<feature type="domain" description="N-acetyltransferase" evidence="1">
    <location>
        <begin position="1"/>
        <end position="94"/>
    </location>
</feature>
<dbReference type="EMBL" id="JARTLD010000052">
    <property type="protein sequence ID" value="MED5019635.1"/>
    <property type="molecule type" value="Genomic_DNA"/>
</dbReference>
<keyword evidence="3" id="KW-0808">Transferase</keyword>
<evidence type="ECO:0000313" key="4">
    <source>
        <dbReference type="Proteomes" id="UP001343257"/>
    </source>
</evidence>
<gene>
    <name evidence="3" type="ORF">P9847_20270</name>
</gene>
<comment type="caution">
    <text evidence="3">The sequence shown here is derived from an EMBL/GenBank/DDBJ whole genome shotgun (WGS) entry which is preliminary data.</text>
</comment>
<sequence length="94" mass="11144">MREIREDNHRLVMVEDGQEIAEITFQMQDEHTLEIDHTYVSEELRGQKLGDQLVKAVVDMARRDGKQIVPACSFALAQFKRHKDYKDVWRQDEK</sequence>
<evidence type="ECO:0000313" key="3">
    <source>
        <dbReference type="EMBL" id="MED5019635.1"/>
    </source>
</evidence>
<dbReference type="GO" id="GO:0016746">
    <property type="term" value="F:acyltransferase activity"/>
    <property type="evidence" value="ECO:0007669"/>
    <property type="project" value="UniProtKB-KW"/>
</dbReference>
<keyword evidence="3" id="KW-0012">Acyltransferase</keyword>
<dbReference type="CDD" id="cd04301">
    <property type="entry name" value="NAT_SF"/>
    <property type="match status" value="1"/>
</dbReference>